<keyword evidence="1" id="KW-0378">Hydrolase</keyword>
<name>A0AAF0AVH6_9SCHI</name>
<dbReference type="GO" id="GO:0016787">
    <property type="term" value="F:hydrolase activity"/>
    <property type="evidence" value="ECO:0007669"/>
    <property type="project" value="UniProtKB-KW"/>
</dbReference>
<reference evidence="3 4" key="1">
    <citation type="journal article" date="2023" name="G3 (Bethesda)">
        <title>A high-quality reference genome for the fission yeast Schizosaccharomyces osmophilus.</title>
        <authorList>
            <person name="Jia G.S."/>
            <person name="Zhang W.C."/>
            <person name="Liang Y."/>
            <person name="Liu X.H."/>
            <person name="Rhind N."/>
            <person name="Pidoux A."/>
            <person name="Brysch-Herzberg M."/>
            <person name="Du L.L."/>
        </authorList>
    </citation>
    <scope>NUCLEOTIDE SEQUENCE [LARGE SCALE GENOMIC DNA]</scope>
    <source>
        <strain evidence="3 4">CBS 15793</strain>
    </source>
</reference>
<proteinExistence type="predicted"/>
<dbReference type="InterPro" id="IPR019436">
    <property type="entry name" value="Say1-like"/>
</dbReference>
<feature type="transmembrane region" description="Helical" evidence="2">
    <location>
        <begin position="6"/>
        <end position="27"/>
    </location>
</feature>
<dbReference type="GeneID" id="80873529"/>
<keyword evidence="2" id="KW-1133">Transmembrane helix</keyword>
<evidence type="ECO:0000256" key="1">
    <source>
        <dbReference type="ARBA" id="ARBA00022801"/>
    </source>
</evidence>
<dbReference type="Proteomes" id="UP001212411">
    <property type="component" value="Chromosome 1"/>
</dbReference>
<organism evidence="3 4">
    <name type="scientific">Schizosaccharomyces osmophilus</name>
    <dbReference type="NCBI Taxonomy" id="2545709"/>
    <lineage>
        <taxon>Eukaryota</taxon>
        <taxon>Fungi</taxon>
        <taxon>Dikarya</taxon>
        <taxon>Ascomycota</taxon>
        <taxon>Taphrinomycotina</taxon>
        <taxon>Schizosaccharomycetes</taxon>
        <taxon>Schizosaccharomycetales</taxon>
        <taxon>Schizosaccharomycetaceae</taxon>
        <taxon>Schizosaccharomyces</taxon>
    </lineage>
</organism>
<dbReference type="AlphaFoldDB" id="A0AAF0AVH6"/>
<keyword evidence="2" id="KW-0472">Membrane</keyword>
<evidence type="ECO:0000256" key="2">
    <source>
        <dbReference type="SAM" id="Phobius"/>
    </source>
</evidence>
<dbReference type="Gene3D" id="3.40.50.1820">
    <property type="entry name" value="alpha/beta hydrolase"/>
    <property type="match status" value="1"/>
</dbReference>
<dbReference type="KEGG" id="som:SOMG_00041"/>
<dbReference type="PANTHER" id="PTHR48081:SF31">
    <property type="entry name" value="STERYL ACETYL HYDROLASE MUG81-RELATED"/>
    <property type="match status" value="1"/>
</dbReference>
<gene>
    <name evidence="3" type="primary">say1</name>
    <name evidence="3" type="ORF">SOMG_00041</name>
</gene>
<keyword evidence="4" id="KW-1185">Reference proteome</keyword>
<evidence type="ECO:0000313" key="3">
    <source>
        <dbReference type="EMBL" id="WBW72453.1"/>
    </source>
</evidence>
<dbReference type="InterPro" id="IPR050300">
    <property type="entry name" value="GDXG_lipolytic_enzyme"/>
</dbReference>
<dbReference type="EMBL" id="CP115611">
    <property type="protein sequence ID" value="WBW72453.1"/>
    <property type="molecule type" value="Genomic_DNA"/>
</dbReference>
<evidence type="ECO:0000313" key="4">
    <source>
        <dbReference type="Proteomes" id="UP001212411"/>
    </source>
</evidence>
<dbReference type="SUPFAM" id="SSF53474">
    <property type="entry name" value="alpha/beta-Hydrolases"/>
    <property type="match status" value="1"/>
</dbReference>
<accession>A0AAF0AVH6</accession>
<dbReference type="RefSeq" id="XP_056036696.1">
    <property type="nucleotide sequence ID" value="XM_056178840.1"/>
</dbReference>
<dbReference type="InterPro" id="IPR029058">
    <property type="entry name" value="AB_hydrolase_fold"/>
</dbReference>
<protein>
    <submittedName>
        <fullName evidence="3">ER sterol deacetylase Say1</fullName>
    </submittedName>
</protein>
<dbReference type="PANTHER" id="PTHR48081">
    <property type="entry name" value="AB HYDROLASE SUPERFAMILY PROTEIN C4A8.06C"/>
    <property type="match status" value="1"/>
</dbReference>
<dbReference type="Pfam" id="PF10340">
    <property type="entry name" value="Say1_Mug180"/>
    <property type="match status" value="1"/>
</dbReference>
<sequence>MMSFPFFLRLITLPFVWIWTAILYVTVGTRFREQEAFQKSFSLNLFAMSYTHLSSGATLKDFKYIDGGKSLFGILEKKENKFNPSKSLPSYGEVFTRKDTEKNIPDSAWLAKHPQEMGKEDSVIVYLHGGMLCHSISPVQPPSILLIDYSLVPEGTTYPTPTLECFNVYDKLVSLGYKKILLVGDSAGGYLSLSLLHQLSERSKTSKVVWPHGVALVSPWLDLTSAKKIKSYISNADKDVITFENLQRFGKAYTRRNEKLYSLPLTNINLNSDDFWSELPPFKKGNFLIVVGKDEILRDSILEWCLENSSLGKKFPERIMIENKGIHDGLFVTETSMLLRKYITFEEWSQKFGVNALYNFIKEMDDNLS</sequence>
<keyword evidence="2" id="KW-0812">Transmembrane</keyword>